<feature type="domain" description="Pseudouridine synthase RsuA/RluA-like" evidence="5">
    <location>
        <begin position="120"/>
        <end position="300"/>
    </location>
</feature>
<dbReference type="Proteomes" id="UP000275951">
    <property type="component" value="Chromosome"/>
</dbReference>
<accession>A0A3Q9GJR9</accession>
<dbReference type="GO" id="GO:0140098">
    <property type="term" value="F:catalytic activity, acting on RNA"/>
    <property type="evidence" value="ECO:0007669"/>
    <property type="project" value="UniProtKB-ARBA"/>
</dbReference>
<dbReference type="PANTHER" id="PTHR21600">
    <property type="entry name" value="MITOCHONDRIAL RNA PSEUDOURIDINE SYNTHASE"/>
    <property type="match status" value="1"/>
</dbReference>
<organism evidence="6 7">
    <name type="scientific">Trueperella pyogenes</name>
    <dbReference type="NCBI Taxonomy" id="1661"/>
    <lineage>
        <taxon>Bacteria</taxon>
        <taxon>Bacillati</taxon>
        <taxon>Actinomycetota</taxon>
        <taxon>Actinomycetes</taxon>
        <taxon>Actinomycetales</taxon>
        <taxon>Actinomycetaceae</taxon>
        <taxon>Trueperella</taxon>
    </lineage>
</organism>
<feature type="compositionally biased region" description="Basic residues" evidence="4">
    <location>
        <begin position="19"/>
        <end position="31"/>
    </location>
</feature>
<name>A0A3Q9GJR9_9ACTO</name>
<dbReference type="InterPro" id="IPR050188">
    <property type="entry name" value="RluA_PseudoU_synthase"/>
</dbReference>
<dbReference type="AlphaFoldDB" id="A0A3Q9GJR9"/>
<protein>
    <recommendedName>
        <fullName evidence="2">RNA pseudouridylate synthase</fullName>
    </recommendedName>
    <alternativeName>
        <fullName evidence="3">RNA-uridine isomerase</fullName>
    </alternativeName>
</protein>
<gene>
    <name evidence="6" type="ORF">EBQ10_03875</name>
</gene>
<feature type="region of interest" description="Disordered" evidence="4">
    <location>
        <begin position="10"/>
        <end position="32"/>
    </location>
</feature>
<dbReference type="InterPro" id="IPR020103">
    <property type="entry name" value="PsdUridine_synth_cat_dom_sf"/>
</dbReference>
<evidence type="ECO:0000259" key="5">
    <source>
        <dbReference type="Pfam" id="PF00849"/>
    </source>
</evidence>
<proteinExistence type="predicted"/>
<dbReference type="PANTHER" id="PTHR21600:SF84">
    <property type="entry name" value="PSEUDOURIDINE SYNTHASE RSUA_RLUA-LIKE DOMAIN-CONTAINING PROTEIN"/>
    <property type="match status" value="1"/>
</dbReference>
<evidence type="ECO:0000256" key="4">
    <source>
        <dbReference type="SAM" id="MobiDB-lite"/>
    </source>
</evidence>
<dbReference type="EMBL" id="CP033905">
    <property type="protein sequence ID" value="AZR06509.1"/>
    <property type="molecule type" value="Genomic_DNA"/>
</dbReference>
<evidence type="ECO:0000313" key="7">
    <source>
        <dbReference type="Proteomes" id="UP000275951"/>
    </source>
</evidence>
<dbReference type="SUPFAM" id="SSF55120">
    <property type="entry name" value="Pseudouridine synthase"/>
    <property type="match status" value="1"/>
</dbReference>
<evidence type="ECO:0000256" key="2">
    <source>
        <dbReference type="ARBA" id="ARBA00031870"/>
    </source>
</evidence>
<evidence type="ECO:0000256" key="3">
    <source>
        <dbReference type="ARBA" id="ARBA00033164"/>
    </source>
</evidence>
<evidence type="ECO:0000256" key="1">
    <source>
        <dbReference type="ARBA" id="ARBA00000073"/>
    </source>
</evidence>
<dbReference type="GO" id="GO:0009982">
    <property type="term" value="F:pseudouridine synthase activity"/>
    <property type="evidence" value="ECO:0007669"/>
    <property type="project" value="InterPro"/>
</dbReference>
<comment type="catalytic activity">
    <reaction evidence="1">
        <text>a uridine in RNA = a pseudouridine in RNA</text>
        <dbReference type="Rhea" id="RHEA:48348"/>
        <dbReference type="Rhea" id="RHEA-COMP:12068"/>
        <dbReference type="Rhea" id="RHEA-COMP:12069"/>
        <dbReference type="ChEBI" id="CHEBI:65314"/>
        <dbReference type="ChEBI" id="CHEBI:65315"/>
    </reaction>
</comment>
<dbReference type="Pfam" id="PF00849">
    <property type="entry name" value="PseudoU_synth_2"/>
    <property type="match status" value="1"/>
</dbReference>
<evidence type="ECO:0000313" key="6">
    <source>
        <dbReference type="EMBL" id="AZR06509.1"/>
    </source>
</evidence>
<dbReference type="GO" id="GO:0000455">
    <property type="term" value="P:enzyme-directed rRNA pseudouridine synthesis"/>
    <property type="evidence" value="ECO:0007669"/>
    <property type="project" value="TreeGrafter"/>
</dbReference>
<dbReference type="InterPro" id="IPR006145">
    <property type="entry name" value="PsdUridine_synth_RsuA/RluA"/>
</dbReference>
<dbReference type="InterPro" id="IPR006224">
    <property type="entry name" value="PsdUridine_synth_RluA-like_CS"/>
</dbReference>
<reference evidence="6 7" key="1">
    <citation type="submission" date="2018-11" db="EMBL/GenBank/DDBJ databases">
        <title>Multidrug-resistant genes are associated with an 42-kb island TGI1 carrying a complex class 1 integron in a Trueperella pyogenes.</title>
        <authorList>
            <person name="Dong W."/>
        </authorList>
    </citation>
    <scope>NUCLEOTIDE SEQUENCE [LARGE SCALE GENOMIC DNA]</scope>
    <source>
        <strain evidence="6 7">TP4</strain>
    </source>
</reference>
<sequence length="359" mass="39194">MPLTPRFAEVERKGDAVRRPRSQRRSARQRAIRPPLRGGVNACPLVLPEADFATLGEWAVSRFGPAGEGLFAGDIFYDFAIPALAADPYRPGTRLHIFRPVPDEPAEPIVLDVVHRAERFVVVDKPHGIATIPRGSYVARSVTIAARRQLSNDDVAAAHRLDAETAGLVLLTEDPRWRGPYQDMFAARKVTKIYEAVARCVDLGALAGKLPGVAKAEAGHLGEWVRVDLRLAREPGAIAVHVAEGEPNAVTYIRKVRQLRATPDLVPAAADGEATAPPTLALYELRPITGRLHQLRATLNYLGAPIAGDPLYPKVLSLEDTAARSFPTQLLAAQLSFVDPVDGEQVHIRTRRTLQFLTL</sequence>
<dbReference type="PROSITE" id="PS01129">
    <property type="entry name" value="PSI_RLU"/>
    <property type="match status" value="1"/>
</dbReference>
<dbReference type="GO" id="GO:0003723">
    <property type="term" value="F:RNA binding"/>
    <property type="evidence" value="ECO:0007669"/>
    <property type="project" value="InterPro"/>
</dbReference>
<dbReference type="Gene3D" id="3.30.2350.10">
    <property type="entry name" value="Pseudouridine synthase"/>
    <property type="match status" value="1"/>
</dbReference>